<gene>
    <name evidence="7" type="ORF">NP233_g567</name>
</gene>
<dbReference type="GO" id="GO:0004190">
    <property type="term" value="F:aspartic-type endopeptidase activity"/>
    <property type="evidence" value="ECO:0007669"/>
    <property type="project" value="UniProtKB-KW"/>
</dbReference>
<dbReference type="InterPro" id="IPR019103">
    <property type="entry name" value="Peptidase_aspartic_DDI1-type"/>
</dbReference>
<feature type="region of interest" description="Disordered" evidence="5">
    <location>
        <begin position="1"/>
        <end position="24"/>
    </location>
</feature>
<keyword evidence="2" id="KW-0645">Protease</keyword>
<evidence type="ECO:0000256" key="5">
    <source>
        <dbReference type="SAM" id="MobiDB-lite"/>
    </source>
</evidence>
<dbReference type="EMBL" id="JANIEX010000016">
    <property type="protein sequence ID" value="KAJ3576245.1"/>
    <property type="molecule type" value="Genomic_DNA"/>
</dbReference>
<comment type="similarity">
    <text evidence="1">Belongs to the DDI1 family.</text>
</comment>
<proteinExistence type="inferred from homology"/>
<dbReference type="Gene3D" id="2.40.70.10">
    <property type="entry name" value="Acid Proteases"/>
    <property type="match status" value="1"/>
</dbReference>
<dbReference type="AlphaFoldDB" id="A0AAD5W1M1"/>
<evidence type="ECO:0000256" key="1">
    <source>
        <dbReference type="ARBA" id="ARBA00009136"/>
    </source>
</evidence>
<name>A0AAD5W1M1_9AGAR</name>
<dbReference type="Pfam" id="PF09668">
    <property type="entry name" value="Asp_protease"/>
    <property type="match status" value="1"/>
</dbReference>
<reference evidence="7" key="1">
    <citation type="submission" date="2022-07" db="EMBL/GenBank/DDBJ databases">
        <title>Genome Sequence of Leucocoprinus birnbaumii.</title>
        <authorList>
            <person name="Buettner E."/>
        </authorList>
    </citation>
    <scope>NUCLEOTIDE SEQUENCE</scope>
    <source>
        <strain evidence="7">VT141</strain>
    </source>
</reference>
<accession>A0AAD5W1M1</accession>
<evidence type="ECO:0000259" key="6">
    <source>
        <dbReference type="Pfam" id="PF09668"/>
    </source>
</evidence>
<dbReference type="SUPFAM" id="SSF50630">
    <property type="entry name" value="Acid proteases"/>
    <property type="match status" value="1"/>
</dbReference>
<dbReference type="InterPro" id="IPR021109">
    <property type="entry name" value="Peptidase_aspartic_dom_sf"/>
</dbReference>
<keyword evidence="4" id="KW-0378">Hydrolase</keyword>
<evidence type="ECO:0000313" key="8">
    <source>
        <dbReference type="Proteomes" id="UP001213000"/>
    </source>
</evidence>
<dbReference type="CDD" id="cd05479">
    <property type="entry name" value="RP_DDI"/>
    <property type="match status" value="1"/>
</dbReference>
<evidence type="ECO:0000313" key="7">
    <source>
        <dbReference type="EMBL" id="KAJ3576245.1"/>
    </source>
</evidence>
<comment type="caution">
    <text evidence="7">The sequence shown here is derived from an EMBL/GenBank/DDBJ whole genome shotgun (WGS) entry which is preliminary data.</text>
</comment>
<dbReference type="PANTHER" id="PTHR12917:SF1">
    <property type="entry name" value="AT13091P"/>
    <property type="match status" value="1"/>
</dbReference>
<feature type="region of interest" description="Disordered" evidence="5">
    <location>
        <begin position="68"/>
        <end position="97"/>
    </location>
</feature>
<protein>
    <recommendedName>
        <fullName evidence="6">Aspartic peptidase DDI1-type domain-containing protein</fullName>
    </recommendedName>
</protein>
<dbReference type="GO" id="GO:0006508">
    <property type="term" value="P:proteolysis"/>
    <property type="evidence" value="ECO:0007669"/>
    <property type="project" value="UniProtKB-KW"/>
</dbReference>
<evidence type="ECO:0000256" key="2">
    <source>
        <dbReference type="ARBA" id="ARBA00022670"/>
    </source>
</evidence>
<feature type="compositionally biased region" description="Polar residues" evidence="5">
    <location>
        <begin position="7"/>
        <end position="19"/>
    </location>
</feature>
<feature type="compositionally biased region" description="Basic and acidic residues" evidence="5">
    <location>
        <begin position="68"/>
        <end position="87"/>
    </location>
</feature>
<organism evidence="7 8">
    <name type="scientific">Leucocoprinus birnbaumii</name>
    <dbReference type="NCBI Taxonomy" id="56174"/>
    <lineage>
        <taxon>Eukaryota</taxon>
        <taxon>Fungi</taxon>
        <taxon>Dikarya</taxon>
        <taxon>Basidiomycota</taxon>
        <taxon>Agaricomycotina</taxon>
        <taxon>Agaricomycetes</taxon>
        <taxon>Agaricomycetidae</taxon>
        <taxon>Agaricales</taxon>
        <taxon>Agaricineae</taxon>
        <taxon>Agaricaceae</taxon>
        <taxon>Leucocoprinus</taxon>
    </lineage>
</organism>
<keyword evidence="8" id="KW-1185">Reference proteome</keyword>
<keyword evidence="3" id="KW-0064">Aspartyl protease</keyword>
<dbReference type="PANTHER" id="PTHR12917">
    <property type="entry name" value="ASPARTYL PROTEASE DDI-RELATED"/>
    <property type="match status" value="1"/>
</dbReference>
<feature type="domain" description="Aspartic peptidase DDI1-type" evidence="6">
    <location>
        <begin position="119"/>
        <end position="227"/>
    </location>
</feature>
<sequence>MEEQKFSDTSVGSNESTSQDDAEVMRLQLVGDLDLMKQLQASRGVSQPELAEAARSNPTKFAELLQKSRERQRHADSERTKELEQLKSESTPEAQQKLEEHLREKAVAENLEHALEVIPESFGRVTMLYLPVEINAHLTKALVCTCAQQTIMSLKCAEACGIARLIDKRFAGVARGIGTAKILGRVHSAQLKVADLYLPCSFTIMEAQEEDILFGLDMMKAHKTCIDLQNGVLRIQGREISFLSG</sequence>
<evidence type="ECO:0000256" key="3">
    <source>
        <dbReference type="ARBA" id="ARBA00022750"/>
    </source>
</evidence>
<dbReference type="Proteomes" id="UP001213000">
    <property type="component" value="Unassembled WGS sequence"/>
</dbReference>
<evidence type="ECO:0000256" key="4">
    <source>
        <dbReference type="ARBA" id="ARBA00022801"/>
    </source>
</evidence>
<feature type="region of interest" description="Disordered" evidence="5">
    <location>
        <begin position="42"/>
        <end position="61"/>
    </location>
</feature>